<organism evidence="2 3">
    <name type="scientific">Acrobeloides nanus</name>
    <dbReference type="NCBI Taxonomy" id="290746"/>
    <lineage>
        <taxon>Eukaryota</taxon>
        <taxon>Metazoa</taxon>
        <taxon>Ecdysozoa</taxon>
        <taxon>Nematoda</taxon>
        <taxon>Chromadorea</taxon>
        <taxon>Rhabditida</taxon>
        <taxon>Tylenchina</taxon>
        <taxon>Cephalobomorpha</taxon>
        <taxon>Cephaloboidea</taxon>
        <taxon>Cephalobidae</taxon>
        <taxon>Acrobeloides</taxon>
    </lineage>
</organism>
<name>A0A914D439_9BILA</name>
<keyword evidence="1" id="KW-0472">Membrane</keyword>
<feature type="transmembrane region" description="Helical" evidence="1">
    <location>
        <begin position="119"/>
        <end position="143"/>
    </location>
</feature>
<dbReference type="WBParaSite" id="ACRNAN_scaffold1784.g16537.t1">
    <property type="protein sequence ID" value="ACRNAN_scaffold1784.g16537.t1"/>
    <property type="gene ID" value="ACRNAN_scaffold1784.g16537"/>
</dbReference>
<keyword evidence="1" id="KW-1133">Transmembrane helix</keyword>
<keyword evidence="2" id="KW-1185">Reference proteome</keyword>
<feature type="transmembrane region" description="Helical" evidence="1">
    <location>
        <begin position="20"/>
        <end position="39"/>
    </location>
</feature>
<accession>A0A914D439</accession>
<evidence type="ECO:0000256" key="1">
    <source>
        <dbReference type="SAM" id="Phobius"/>
    </source>
</evidence>
<keyword evidence="1" id="KW-0812">Transmembrane</keyword>
<dbReference type="Proteomes" id="UP000887540">
    <property type="component" value="Unplaced"/>
</dbReference>
<evidence type="ECO:0000313" key="2">
    <source>
        <dbReference type="Proteomes" id="UP000887540"/>
    </source>
</evidence>
<protein>
    <submittedName>
        <fullName evidence="3">Uncharacterized protein</fullName>
    </submittedName>
</protein>
<proteinExistence type="predicted"/>
<reference evidence="3" key="1">
    <citation type="submission" date="2022-11" db="UniProtKB">
        <authorList>
            <consortium name="WormBaseParasite"/>
        </authorList>
    </citation>
    <scope>IDENTIFICATION</scope>
</reference>
<dbReference type="AlphaFoldDB" id="A0A914D439"/>
<sequence>MLDDENLLNKIPSLINGPIMSTIFFLGNFLNAVTIFILYRTKIPAKKDSYVINNSVQKRKVSRTLTNTTLRNTTDSSISNTTTQEERQLALPVDKMILHKHGEIWQMSMLRKQPRRPRIYIYLLWISSCDMAILGCAFMNFSIPTLFGYNSLGAYAITVPIW</sequence>
<evidence type="ECO:0000313" key="3">
    <source>
        <dbReference type="WBParaSite" id="ACRNAN_scaffold1784.g16537.t1"/>
    </source>
</evidence>